<dbReference type="NCBIfam" id="TIGR00052">
    <property type="entry name" value="nudix-type nucleoside diphosphatase, YffH/AdpP family"/>
    <property type="match status" value="1"/>
</dbReference>
<keyword evidence="9" id="KW-0460">Magnesium</keyword>
<sequence length="208" mass="23815">MSPAASQVGQQTYKPNRLEEVLDSIFEKLFLHASTNMNVTDRKILYDGHYKLTQLLVQDGNDQLKRERFEPGQAVGALVFDSRKQRYLFVRQFRVGPEAEVLEIPAGMLDASDQSPEQAIRREIEEELGYKVNQLLPITECFPSPGNSAEKFYLYYAEVREQSGPGGGVADEHEQIEVVELSREQLATEPWQDAKTLVAVQWERLRQR</sequence>
<evidence type="ECO:0000256" key="2">
    <source>
        <dbReference type="ARBA" id="ARBA00001946"/>
    </source>
</evidence>
<keyword evidence="13" id="KW-1185">Reference proteome</keyword>
<feature type="binding site" evidence="9">
    <location>
        <position position="106"/>
    </location>
    <ligand>
        <name>Mg(2+)</name>
        <dbReference type="ChEBI" id="CHEBI:18420"/>
        <label>1</label>
    </ligand>
</feature>
<gene>
    <name evidence="12" type="ORF">EWM57_06970</name>
</gene>
<feature type="binding site" evidence="9">
    <location>
        <position position="127"/>
    </location>
    <ligand>
        <name>Mg(2+)</name>
        <dbReference type="ChEBI" id="CHEBI:18420"/>
        <label>1</label>
    </ligand>
</feature>
<name>A0A4Q5LDN8_9BACT</name>
<reference evidence="12 13" key="1">
    <citation type="submission" date="2019-02" db="EMBL/GenBank/DDBJ databases">
        <title>Bacterial novel species isolated from soil.</title>
        <authorList>
            <person name="Jung H.-Y."/>
        </authorList>
    </citation>
    <scope>NUCLEOTIDE SEQUENCE [LARGE SCALE GENOMIC DNA]</scope>
    <source>
        <strain evidence="12 13">1-3-3-3</strain>
    </source>
</reference>
<dbReference type="GO" id="GO:0019693">
    <property type="term" value="P:ribose phosphate metabolic process"/>
    <property type="evidence" value="ECO:0007669"/>
    <property type="project" value="TreeGrafter"/>
</dbReference>
<dbReference type="AlphaFoldDB" id="A0A4Q5LDN8"/>
<evidence type="ECO:0000256" key="10">
    <source>
        <dbReference type="PIRSR" id="PIRSR604385-3"/>
    </source>
</evidence>
<dbReference type="Pfam" id="PF00293">
    <property type="entry name" value="NUDIX"/>
    <property type="match status" value="1"/>
</dbReference>
<protein>
    <recommendedName>
        <fullName evidence="5">GDP-mannose pyrophosphatase</fullName>
    </recommendedName>
    <alternativeName>
        <fullName evidence="7">GDP-mannose hydrolase</fullName>
    </alternativeName>
    <alternativeName>
        <fullName evidence="8">GDPMK</fullName>
    </alternativeName>
</protein>
<comment type="subunit">
    <text evidence="4">Homodimer.</text>
</comment>
<evidence type="ECO:0000256" key="7">
    <source>
        <dbReference type="ARBA" id="ARBA00032162"/>
    </source>
</evidence>
<feature type="domain" description="Nudix hydrolase" evidence="11">
    <location>
        <begin position="70"/>
        <end position="204"/>
    </location>
</feature>
<keyword evidence="6 12" id="KW-0378">Hydrolase</keyword>
<evidence type="ECO:0000313" key="12">
    <source>
        <dbReference type="EMBL" id="RYU81311.1"/>
    </source>
</evidence>
<keyword evidence="9" id="KW-0479">Metal-binding</keyword>
<dbReference type="GO" id="GO:0019144">
    <property type="term" value="F:ADP-sugar diphosphatase activity"/>
    <property type="evidence" value="ECO:0007669"/>
    <property type="project" value="TreeGrafter"/>
</dbReference>
<dbReference type="OrthoDB" id="1523642at2"/>
<dbReference type="Proteomes" id="UP000294155">
    <property type="component" value="Unassembled WGS sequence"/>
</dbReference>
<dbReference type="PANTHER" id="PTHR11839:SF18">
    <property type="entry name" value="NUDIX HYDROLASE DOMAIN-CONTAINING PROTEIN"/>
    <property type="match status" value="1"/>
</dbReference>
<feature type="short sequence motif" description="Nudix box" evidence="10">
    <location>
        <begin position="107"/>
        <end position="130"/>
    </location>
</feature>
<comment type="caution">
    <text evidence="12">The sequence shown here is derived from an EMBL/GenBank/DDBJ whole genome shotgun (WGS) entry which is preliminary data.</text>
</comment>
<dbReference type="GO" id="GO:0006753">
    <property type="term" value="P:nucleoside phosphate metabolic process"/>
    <property type="evidence" value="ECO:0007669"/>
    <property type="project" value="TreeGrafter"/>
</dbReference>
<dbReference type="InterPro" id="IPR000086">
    <property type="entry name" value="NUDIX_hydrolase_dom"/>
</dbReference>
<comment type="cofactor">
    <cofactor evidence="2 9">
        <name>Mg(2+)</name>
        <dbReference type="ChEBI" id="CHEBI:18420"/>
    </cofactor>
</comment>
<dbReference type="PANTHER" id="PTHR11839">
    <property type="entry name" value="UDP/ADP-SUGAR PYROPHOSPHATASE"/>
    <property type="match status" value="1"/>
</dbReference>
<evidence type="ECO:0000313" key="13">
    <source>
        <dbReference type="Proteomes" id="UP000294155"/>
    </source>
</evidence>
<dbReference type="SUPFAM" id="SSF55811">
    <property type="entry name" value="Nudix"/>
    <property type="match status" value="1"/>
</dbReference>
<dbReference type="EMBL" id="SEWE01000010">
    <property type="protein sequence ID" value="RYU81311.1"/>
    <property type="molecule type" value="Genomic_DNA"/>
</dbReference>
<evidence type="ECO:0000256" key="3">
    <source>
        <dbReference type="ARBA" id="ARBA00007275"/>
    </source>
</evidence>
<evidence type="ECO:0000256" key="5">
    <source>
        <dbReference type="ARBA" id="ARBA00016377"/>
    </source>
</evidence>
<comment type="catalytic activity">
    <reaction evidence="1">
        <text>GDP-alpha-D-mannose + H2O = alpha-D-mannose 1-phosphate + GMP + 2 H(+)</text>
        <dbReference type="Rhea" id="RHEA:27978"/>
        <dbReference type="ChEBI" id="CHEBI:15377"/>
        <dbReference type="ChEBI" id="CHEBI:15378"/>
        <dbReference type="ChEBI" id="CHEBI:57527"/>
        <dbReference type="ChEBI" id="CHEBI:58115"/>
        <dbReference type="ChEBI" id="CHEBI:58409"/>
    </reaction>
</comment>
<feature type="binding site" evidence="9">
    <location>
        <position position="123"/>
    </location>
    <ligand>
        <name>Mg(2+)</name>
        <dbReference type="ChEBI" id="CHEBI:18420"/>
        <label>1</label>
    </ligand>
</feature>
<evidence type="ECO:0000256" key="6">
    <source>
        <dbReference type="ARBA" id="ARBA00022801"/>
    </source>
</evidence>
<evidence type="ECO:0000256" key="8">
    <source>
        <dbReference type="ARBA" id="ARBA00032272"/>
    </source>
</evidence>
<evidence type="ECO:0000259" key="11">
    <source>
        <dbReference type="PROSITE" id="PS51462"/>
    </source>
</evidence>
<dbReference type="GO" id="GO:0005829">
    <property type="term" value="C:cytosol"/>
    <property type="evidence" value="ECO:0007669"/>
    <property type="project" value="TreeGrafter"/>
</dbReference>
<organism evidence="12 13">
    <name type="scientific">Hymenobacter persicinus</name>
    <dbReference type="NCBI Taxonomy" id="2025506"/>
    <lineage>
        <taxon>Bacteria</taxon>
        <taxon>Pseudomonadati</taxon>
        <taxon>Bacteroidota</taxon>
        <taxon>Cytophagia</taxon>
        <taxon>Cytophagales</taxon>
        <taxon>Hymenobacteraceae</taxon>
        <taxon>Hymenobacter</taxon>
    </lineage>
</organism>
<comment type="similarity">
    <text evidence="3">Belongs to the Nudix hydrolase family. NudK subfamily.</text>
</comment>
<evidence type="ECO:0000256" key="9">
    <source>
        <dbReference type="PIRSR" id="PIRSR604385-2"/>
    </source>
</evidence>
<dbReference type="Gene3D" id="3.90.79.10">
    <property type="entry name" value="Nucleoside Triphosphate Pyrophosphohydrolase"/>
    <property type="match status" value="1"/>
</dbReference>
<proteinExistence type="inferred from homology"/>
<evidence type="ECO:0000256" key="1">
    <source>
        <dbReference type="ARBA" id="ARBA00000847"/>
    </source>
</evidence>
<dbReference type="PROSITE" id="PS51462">
    <property type="entry name" value="NUDIX"/>
    <property type="match status" value="1"/>
</dbReference>
<dbReference type="InterPro" id="IPR015797">
    <property type="entry name" value="NUDIX_hydrolase-like_dom_sf"/>
</dbReference>
<feature type="binding site" evidence="9">
    <location>
        <position position="174"/>
    </location>
    <ligand>
        <name>Mg(2+)</name>
        <dbReference type="ChEBI" id="CHEBI:18420"/>
        <label>1</label>
    </ligand>
</feature>
<evidence type="ECO:0000256" key="4">
    <source>
        <dbReference type="ARBA" id="ARBA00011738"/>
    </source>
</evidence>
<dbReference type="GO" id="GO:0046872">
    <property type="term" value="F:metal ion binding"/>
    <property type="evidence" value="ECO:0007669"/>
    <property type="project" value="UniProtKB-KW"/>
</dbReference>
<dbReference type="InterPro" id="IPR004385">
    <property type="entry name" value="NDP_pyrophosphatase"/>
</dbReference>
<accession>A0A4Q5LDN8</accession>